<sequence>MEDYKADFIKYGKEKGAEKYTQHLENLTPLLSAFANSTLTIFKMQDHLGRDLKRATNYDWNVDYYNEIAKKVLSKTPVLLWDSTLPLADMYQEECRVHKRSTPDTGDWQCQDYSHIGFIMVDQYLDMLLNHVCSNATRETSAKS</sequence>
<dbReference type="Proteomes" id="UP001381693">
    <property type="component" value="Unassembled WGS sequence"/>
</dbReference>
<dbReference type="AlphaFoldDB" id="A0AAN8ZYR7"/>
<evidence type="ECO:0000313" key="2">
    <source>
        <dbReference type="Proteomes" id="UP001381693"/>
    </source>
</evidence>
<comment type="caution">
    <text evidence="1">The sequence shown here is derived from an EMBL/GenBank/DDBJ whole genome shotgun (WGS) entry which is preliminary data.</text>
</comment>
<organism evidence="1 2">
    <name type="scientific">Halocaridina rubra</name>
    <name type="common">Hawaiian red shrimp</name>
    <dbReference type="NCBI Taxonomy" id="373956"/>
    <lineage>
        <taxon>Eukaryota</taxon>
        <taxon>Metazoa</taxon>
        <taxon>Ecdysozoa</taxon>
        <taxon>Arthropoda</taxon>
        <taxon>Crustacea</taxon>
        <taxon>Multicrustacea</taxon>
        <taxon>Malacostraca</taxon>
        <taxon>Eumalacostraca</taxon>
        <taxon>Eucarida</taxon>
        <taxon>Decapoda</taxon>
        <taxon>Pleocyemata</taxon>
        <taxon>Caridea</taxon>
        <taxon>Atyoidea</taxon>
        <taxon>Atyidae</taxon>
        <taxon>Halocaridina</taxon>
    </lineage>
</organism>
<keyword evidence="2" id="KW-1185">Reference proteome</keyword>
<protein>
    <submittedName>
        <fullName evidence="1">Uncharacterized protein</fullName>
    </submittedName>
</protein>
<reference evidence="1 2" key="1">
    <citation type="submission" date="2023-11" db="EMBL/GenBank/DDBJ databases">
        <title>Halocaridina rubra genome assembly.</title>
        <authorList>
            <person name="Smith C."/>
        </authorList>
    </citation>
    <scope>NUCLEOTIDE SEQUENCE [LARGE SCALE GENOMIC DNA]</scope>
    <source>
        <strain evidence="1">EP-1</strain>
        <tissue evidence="1">Whole</tissue>
    </source>
</reference>
<gene>
    <name evidence="1" type="ORF">SK128_015684</name>
</gene>
<evidence type="ECO:0000313" key="1">
    <source>
        <dbReference type="EMBL" id="KAK7073656.1"/>
    </source>
</evidence>
<proteinExistence type="predicted"/>
<dbReference type="EMBL" id="JAXCGZ010012305">
    <property type="protein sequence ID" value="KAK7073656.1"/>
    <property type="molecule type" value="Genomic_DNA"/>
</dbReference>
<name>A0AAN8ZYR7_HALRR</name>
<accession>A0AAN8ZYR7</accession>